<comment type="function">
    <text evidence="25">Has sphingolipid-delta-4-desaturase activity. Converts D-erythro-sphinganine to D-erythro-sphingosine (E-sphing-4-enine). Catalyzes the equilibrium isomerization of retinols.</text>
</comment>
<evidence type="ECO:0000256" key="9">
    <source>
        <dbReference type="ARBA" id="ARBA00022989"/>
    </source>
</evidence>
<evidence type="ECO:0000256" key="19">
    <source>
        <dbReference type="ARBA" id="ARBA00023728"/>
    </source>
</evidence>
<dbReference type="Ensembl" id="ENSRNOT00000004815.7">
    <property type="protein sequence ID" value="ENSRNOP00000004815.4"/>
    <property type="gene ID" value="ENSRNOG00000003601.7"/>
</dbReference>
<evidence type="ECO:0000313" key="30">
    <source>
        <dbReference type="Ensembl" id="ENSRNOP00000004815.4"/>
    </source>
</evidence>
<evidence type="ECO:0000256" key="7">
    <source>
        <dbReference type="ARBA" id="ARBA00022824"/>
    </source>
</evidence>
<dbReference type="GeneID" id="289322"/>
<dbReference type="SMART" id="SM01269">
    <property type="entry name" value="Lipid_DES"/>
    <property type="match status" value="1"/>
</dbReference>
<evidence type="ECO:0000256" key="22">
    <source>
        <dbReference type="ARBA" id="ARBA00030408"/>
    </source>
</evidence>
<proteinExistence type="inferred from homology"/>
<dbReference type="Pfam" id="PF08557">
    <property type="entry name" value="Lipid_DES"/>
    <property type="match status" value="1"/>
</dbReference>
<organism evidence="30 31">
    <name type="scientific">Rattus norvegicus</name>
    <name type="common">Rat</name>
    <dbReference type="NCBI Taxonomy" id="10116"/>
    <lineage>
        <taxon>Eukaryota</taxon>
        <taxon>Metazoa</taxon>
        <taxon>Chordata</taxon>
        <taxon>Craniata</taxon>
        <taxon>Vertebrata</taxon>
        <taxon>Euteleostomi</taxon>
        <taxon>Mammalia</taxon>
        <taxon>Eutheria</taxon>
        <taxon>Euarchontoglires</taxon>
        <taxon>Glires</taxon>
        <taxon>Rodentia</taxon>
        <taxon>Myomorpha</taxon>
        <taxon>Muroidea</taxon>
        <taxon>Muridae</taxon>
        <taxon>Murinae</taxon>
        <taxon>Rattus</taxon>
    </lineage>
</organism>
<evidence type="ECO:0000256" key="8">
    <source>
        <dbReference type="ARBA" id="ARBA00022832"/>
    </source>
</evidence>
<comment type="catalytic activity">
    <reaction evidence="15">
        <text>all-trans-retinol = 9-cis-retinol</text>
        <dbReference type="Rhea" id="RHEA:55348"/>
        <dbReference type="ChEBI" id="CHEBI:17336"/>
        <dbReference type="ChEBI" id="CHEBI:78272"/>
    </reaction>
    <physiologicalReaction direction="left-to-right" evidence="15">
        <dbReference type="Rhea" id="RHEA:55349"/>
    </physiologicalReaction>
</comment>
<dbReference type="InterPro" id="IPR005804">
    <property type="entry name" value="FA_desaturase_dom"/>
</dbReference>
<dbReference type="PaxDb" id="10116-ENSRNOP00000004815"/>
<dbReference type="GO" id="GO:0046513">
    <property type="term" value="P:ceramide biosynthetic process"/>
    <property type="evidence" value="ECO:0000318"/>
    <property type="project" value="GO_Central"/>
</dbReference>
<gene>
    <name evidence="30 32" type="primary">Degs1l2</name>
    <name evidence="32" type="synonym">RGD1564463</name>
</gene>
<dbReference type="FunCoup" id="D3ZXB2">
    <property type="interactions" value="363"/>
</dbReference>
<comment type="catalytic activity">
    <reaction evidence="19">
        <text>11-cis-retinol = 13-cis-retinol</text>
        <dbReference type="Rhea" id="RHEA:55356"/>
        <dbReference type="ChEBI" id="CHEBI:16302"/>
        <dbReference type="ChEBI" id="CHEBI:45479"/>
    </reaction>
    <physiologicalReaction direction="left-to-right" evidence="19">
        <dbReference type="Rhea" id="RHEA:55357"/>
    </physiologicalReaction>
</comment>
<comment type="catalytic activity">
    <reaction evidence="16">
        <text>11-cis-retinol = 9-cis-retinol</text>
        <dbReference type="Rhea" id="RHEA:55360"/>
        <dbReference type="ChEBI" id="CHEBI:16302"/>
        <dbReference type="ChEBI" id="CHEBI:78272"/>
    </reaction>
    <physiologicalReaction direction="left-to-right" evidence="16">
        <dbReference type="Rhea" id="RHEA:55361"/>
    </physiologicalReaction>
</comment>
<dbReference type="CDD" id="cd03508">
    <property type="entry name" value="Delta4-sphingolipid-FADS-like"/>
    <property type="match status" value="1"/>
</dbReference>
<dbReference type="UCSC" id="RGD:1564463">
    <property type="organism name" value="rat"/>
</dbReference>
<dbReference type="AGR" id="RGD:1564463"/>
<dbReference type="PANTHER" id="PTHR12879:SF2">
    <property type="entry name" value="SPHINGOLIPID DELTA(4)-DESATURASE DES1"/>
    <property type="match status" value="1"/>
</dbReference>
<feature type="transmembrane region" description="Helical" evidence="28">
    <location>
        <begin position="68"/>
        <end position="88"/>
    </location>
</feature>
<evidence type="ECO:0000256" key="18">
    <source>
        <dbReference type="ARBA" id="ARBA00023720"/>
    </source>
</evidence>
<evidence type="ECO:0000256" key="3">
    <source>
        <dbReference type="ARBA" id="ARBA00012021"/>
    </source>
</evidence>
<keyword evidence="5 28" id="KW-0812">Transmembrane</keyword>
<feature type="transmembrane region" description="Helical" evidence="28">
    <location>
        <begin position="184"/>
        <end position="204"/>
    </location>
</feature>
<keyword evidence="4 27" id="KW-0444">Lipid biosynthesis</keyword>
<evidence type="ECO:0000256" key="12">
    <source>
        <dbReference type="ARBA" id="ARBA00023136"/>
    </source>
</evidence>
<evidence type="ECO:0000256" key="28">
    <source>
        <dbReference type="SAM" id="Phobius"/>
    </source>
</evidence>
<dbReference type="GO" id="GO:0016853">
    <property type="term" value="F:isomerase activity"/>
    <property type="evidence" value="ECO:0007669"/>
    <property type="project" value="UniProtKB-KW"/>
</dbReference>
<evidence type="ECO:0000256" key="16">
    <source>
        <dbReference type="ARBA" id="ARBA00023689"/>
    </source>
</evidence>
<evidence type="ECO:0000256" key="24">
    <source>
        <dbReference type="ARBA" id="ARBA00032761"/>
    </source>
</evidence>
<keyword evidence="7 27" id="KW-0256">Endoplasmic reticulum</keyword>
<name>D3ZXB2_RAT</name>
<evidence type="ECO:0000256" key="5">
    <source>
        <dbReference type="ARBA" id="ARBA00022692"/>
    </source>
</evidence>
<evidence type="ECO:0000256" key="2">
    <source>
        <dbReference type="ARBA" id="ARBA00006146"/>
    </source>
</evidence>
<sequence>MGSRVSREDFEWVYTDEPHAQRRREILAKYPEIKSLMKPDPNLIWIITAMILVQLASFYLVKDLEWKWLIFWSYVFGSSINHSMTLAIHEISHNFPFGHHRALWNRWFGIFTNLPFGIPYSISYKMYHIDHHRYLGTAGIDVDAPSDLEGWFFCTTFRKLVWVAFQPFFLLFRPYFVNPKPMTYLETINIMSQITFNIVIYHVWGIKSLVYMLAASLLGLGLNPISGHFIADHFMFSKGQDTNSYYGPLNFFMFNGGYHNEHHDFPSIPGSRLPQVRKIAAEYYDELPHHTSWVKVLYDFVTDDTMSPYSRIKRPPKGNEVLHK</sequence>
<keyword evidence="14" id="KW-0413">Isomerase</keyword>
<reference evidence="30" key="1">
    <citation type="submission" date="2024-01" db="EMBL/GenBank/DDBJ databases">
        <title>GRCr8: a new rat reference genome assembly contstructed from accurate long reads and long range scaffolding.</title>
        <authorList>
            <person name="Doris P.A."/>
            <person name="Kalbfleisch T."/>
            <person name="Li K."/>
            <person name="Howe K."/>
            <person name="Wood J."/>
        </authorList>
    </citation>
    <scope>NUCLEOTIDE SEQUENCE [LARGE SCALE GENOMIC DNA]</scope>
    <source>
        <strain evidence="30">Brown Norway</strain>
    </source>
</reference>
<dbReference type="Bgee" id="ENSRNOG00000003601">
    <property type="expression patterns" value="Expressed in ovary and 12 other cell types or tissues"/>
</dbReference>
<dbReference type="InterPro" id="IPR011388">
    <property type="entry name" value="DES1/DES2"/>
</dbReference>
<evidence type="ECO:0000256" key="13">
    <source>
        <dbReference type="ARBA" id="ARBA00023160"/>
    </source>
</evidence>
<comment type="subunit">
    <text evidence="20">Interacts with RLBP1; the interaction increases synthesis of chromophore-precursors by DEGS1.</text>
</comment>
<accession>D3ZXB2</accession>
<evidence type="ECO:0000256" key="4">
    <source>
        <dbReference type="ARBA" id="ARBA00022516"/>
    </source>
</evidence>
<dbReference type="PANTHER" id="PTHR12879">
    <property type="entry name" value="SPHINGOLIPID DELTA 4 DESATURASE/C-4 HYDROXYLASE PROTEIN DES2"/>
    <property type="match status" value="1"/>
</dbReference>
<comment type="catalytic activity">
    <reaction evidence="18">
        <text>all-trans-retinol = 11-cis-retinol</text>
        <dbReference type="Rhea" id="RHEA:19141"/>
        <dbReference type="ChEBI" id="CHEBI:16302"/>
        <dbReference type="ChEBI" id="CHEBI:17336"/>
    </reaction>
    <physiologicalReaction direction="left-to-right" evidence="18">
        <dbReference type="Rhea" id="RHEA:19142"/>
    </physiologicalReaction>
    <physiologicalReaction direction="right-to-left" evidence="18">
        <dbReference type="Rhea" id="RHEA:19143"/>
    </physiologicalReaction>
</comment>
<keyword evidence="11 27" id="KW-0443">Lipid metabolism</keyword>
<evidence type="ECO:0000256" key="23">
    <source>
        <dbReference type="ARBA" id="ARBA00030541"/>
    </source>
</evidence>
<dbReference type="PIRSF" id="PIRSF017228">
    <property type="entry name" value="Sphnglp_dlt4_des"/>
    <property type="match status" value="1"/>
</dbReference>
<evidence type="ECO:0000256" key="20">
    <source>
        <dbReference type="ARBA" id="ARBA00023795"/>
    </source>
</evidence>
<keyword evidence="6" id="KW-0519">Myristate</keyword>
<dbReference type="GO" id="GO:0005789">
    <property type="term" value="C:endoplasmic reticulum membrane"/>
    <property type="evidence" value="ECO:0007669"/>
    <property type="project" value="UniProtKB-SubCell"/>
</dbReference>
<dbReference type="STRING" id="10116.ENSRNOP00000004815"/>
<dbReference type="AlphaFoldDB" id="D3ZXB2"/>
<dbReference type="GO" id="GO:0042284">
    <property type="term" value="F:sphingolipid delta-4 desaturase activity"/>
    <property type="evidence" value="ECO:0000318"/>
    <property type="project" value="GO_Central"/>
</dbReference>
<dbReference type="GeneTree" id="ENSGT00390000013448"/>
<keyword evidence="10 27" id="KW-0560">Oxidoreductase</keyword>
<evidence type="ECO:0000256" key="10">
    <source>
        <dbReference type="ARBA" id="ARBA00023002"/>
    </source>
</evidence>
<comment type="similarity">
    <text evidence="2 27">Belongs to the fatty acid desaturase type 1 family. DEGS subfamily.</text>
</comment>
<evidence type="ECO:0000313" key="31">
    <source>
        <dbReference type="Proteomes" id="UP000002494"/>
    </source>
</evidence>
<comment type="catalytic activity">
    <reaction evidence="17">
        <text>all-trans-retinol = 13-cis-retinol</text>
        <dbReference type="Rhea" id="RHEA:55352"/>
        <dbReference type="ChEBI" id="CHEBI:17336"/>
        <dbReference type="ChEBI" id="CHEBI:45479"/>
    </reaction>
    <physiologicalReaction direction="left-to-right" evidence="17">
        <dbReference type="Rhea" id="RHEA:55353"/>
    </physiologicalReaction>
</comment>
<dbReference type="EC" id="1.14.19.17" evidence="3"/>
<evidence type="ECO:0000313" key="32">
    <source>
        <dbReference type="RGD" id="1564463"/>
    </source>
</evidence>
<dbReference type="CTD" id="289322"/>
<evidence type="ECO:0000256" key="26">
    <source>
        <dbReference type="ARBA" id="ARBA00048952"/>
    </source>
</evidence>
<evidence type="ECO:0000256" key="15">
    <source>
        <dbReference type="ARBA" id="ARBA00023675"/>
    </source>
</evidence>
<dbReference type="KEGG" id="rno:289322"/>
<evidence type="ECO:0000256" key="27">
    <source>
        <dbReference type="PIRNR" id="PIRNR017228"/>
    </source>
</evidence>
<dbReference type="RGD" id="1564463">
    <property type="gene designation" value="Degs1l2"/>
</dbReference>
<reference evidence="30" key="2">
    <citation type="submission" date="2025-08" db="UniProtKB">
        <authorList>
            <consortium name="Ensembl"/>
        </authorList>
    </citation>
    <scope>IDENTIFICATION</scope>
    <source>
        <strain evidence="30">Brown Norway</strain>
    </source>
</reference>
<evidence type="ECO:0000259" key="29">
    <source>
        <dbReference type="SMART" id="SM01269"/>
    </source>
</evidence>
<keyword evidence="9 28" id="KW-1133">Transmembrane helix</keyword>
<feature type="transmembrane region" description="Helical" evidence="28">
    <location>
        <begin position="43"/>
        <end position="61"/>
    </location>
</feature>
<comment type="subcellular location">
    <subcellularLocation>
        <location evidence="1">Endoplasmic reticulum membrane</location>
        <topology evidence="1">Multi-pass membrane protein</topology>
    </subcellularLocation>
</comment>
<keyword evidence="12 27" id="KW-0472">Membrane</keyword>
<dbReference type="InParanoid" id="D3ZXB2"/>
<evidence type="ECO:0000256" key="25">
    <source>
        <dbReference type="ARBA" id="ARBA00045712"/>
    </source>
</evidence>
<dbReference type="HOGENOM" id="CLU_032156_0_0_1"/>
<dbReference type="RefSeq" id="NP_001417712.1">
    <property type="nucleotide sequence ID" value="NM_001430783.1"/>
</dbReference>
<feature type="transmembrane region" description="Helical" evidence="28">
    <location>
        <begin position="210"/>
        <end position="231"/>
    </location>
</feature>
<evidence type="ECO:0000256" key="17">
    <source>
        <dbReference type="ARBA" id="ARBA00023714"/>
    </source>
</evidence>
<protein>
    <recommendedName>
        <fullName evidence="21">Sphingolipid delta(4)-desaturase DES1</fullName>
        <ecNumber evidence="3">1.14.19.17</ecNumber>
    </recommendedName>
    <alternativeName>
        <fullName evidence="24">Degenerative spermatocyte homolog 1</fullName>
    </alternativeName>
    <alternativeName>
        <fullName evidence="22">Dihydroceramide desaturase-1</fullName>
    </alternativeName>
    <alternativeName>
        <fullName evidence="23">Retinol isomerase</fullName>
    </alternativeName>
</protein>
<dbReference type="PhylomeDB" id="D3ZXB2"/>
<dbReference type="OMA" id="DYLVIMY"/>
<dbReference type="InterPro" id="IPR013866">
    <property type="entry name" value="Sphingolipid_d4-desaturase_N"/>
</dbReference>
<keyword evidence="13" id="KW-0275">Fatty acid biosynthesis</keyword>
<keyword evidence="6" id="KW-0449">Lipoprotein</keyword>
<feature type="domain" description="Sphingolipid delta4-desaturase N-terminal" evidence="29">
    <location>
        <begin position="5"/>
        <end position="43"/>
    </location>
</feature>
<reference evidence="30" key="3">
    <citation type="submission" date="2025-09" db="UniProtKB">
        <authorList>
            <consortium name="Ensembl"/>
        </authorList>
    </citation>
    <scope>IDENTIFICATION</scope>
    <source>
        <strain evidence="30">Brown Norway</strain>
    </source>
</reference>
<feature type="transmembrane region" description="Helical" evidence="28">
    <location>
        <begin position="150"/>
        <end position="172"/>
    </location>
</feature>
<dbReference type="Proteomes" id="UP000002494">
    <property type="component" value="Chromosome 13"/>
</dbReference>
<evidence type="ECO:0000256" key="11">
    <source>
        <dbReference type="ARBA" id="ARBA00023098"/>
    </source>
</evidence>
<evidence type="ECO:0000256" key="21">
    <source>
        <dbReference type="ARBA" id="ARBA00023815"/>
    </source>
</evidence>
<evidence type="ECO:0000256" key="6">
    <source>
        <dbReference type="ARBA" id="ARBA00022707"/>
    </source>
</evidence>
<evidence type="ECO:0000256" key="14">
    <source>
        <dbReference type="ARBA" id="ARBA00023235"/>
    </source>
</evidence>
<dbReference type="OrthoDB" id="200948at2759"/>
<dbReference type="GO" id="GO:0006633">
    <property type="term" value="P:fatty acid biosynthetic process"/>
    <property type="evidence" value="ECO:0007669"/>
    <property type="project" value="UniProtKB-KW"/>
</dbReference>
<keyword evidence="8" id="KW-0276">Fatty acid metabolism</keyword>
<dbReference type="eggNOG" id="KOG2987">
    <property type="taxonomic scope" value="Eukaryota"/>
</dbReference>
<comment type="catalytic activity">
    <reaction evidence="26">
        <text>an N-acylsphinganine + 2 Fe(II)-[cytochrome b5] + O2 + 2 H(+) = an N-acylsphing-4-enine + 2 Fe(III)-[cytochrome b5] + 2 H2O</text>
        <dbReference type="Rhea" id="RHEA:46544"/>
        <dbReference type="Rhea" id="RHEA-COMP:10438"/>
        <dbReference type="Rhea" id="RHEA-COMP:10439"/>
        <dbReference type="ChEBI" id="CHEBI:15377"/>
        <dbReference type="ChEBI" id="CHEBI:15378"/>
        <dbReference type="ChEBI" id="CHEBI:15379"/>
        <dbReference type="ChEBI" id="CHEBI:29033"/>
        <dbReference type="ChEBI" id="CHEBI:29034"/>
        <dbReference type="ChEBI" id="CHEBI:31488"/>
        <dbReference type="ChEBI" id="CHEBI:52639"/>
        <dbReference type="EC" id="1.14.19.17"/>
    </reaction>
    <physiologicalReaction direction="left-to-right" evidence="26">
        <dbReference type="Rhea" id="RHEA:46545"/>
    </physiologicalReaction>
</comment>
<dbReference type="Pfam" id="PF00487">
    <property type="entry name" value="FA_desaturase"/>
    <property type="match status" value="1"/>
</dbReference>
<keyword evidence="31" id="KW-1185">Reference proteome</keyword>
<evidence type="ECO:0000256" key="1">
    <source>
        <dbReference type="ARBA" id="ARBA00004477"/>
    </source>
</evidence>